<evidence type="ECO:0000259" key="8">
    <source>
        <dbReference type="Pfam" id="PF26410"/>
    </source>
</evidence>
<reference evidence="10" key="1">
    <citation type="journal article" date="2019" name="Int. J. Syst. Evol. Microbiol.">
        <title>The Global Catalogue of Microorganisms (GCM) 10K type strain sequencing project: providing services to taxonomists for standard genome sequencing and annotation.</title>
        <authorList>
            <consortium name="The Broad Institute Genomics Platform"/>
            <consortium name="The Broad Institute Genome Sequencing Center for Infectious Disease"/>
            <person name="Wu L."/>
            <person name="Ma J."/>
        </authorList>
    </citation>
    <scope>NUCLEOTIDE SEQUENCE [LARGE SCALE GENOMIC DNA]</scope>
    <source>
        <strain evidence="10">CGMCC 1.10130</strain>
    </source>
</reference>
<dbReference type="InterPro" id="IPR036116">
    <property type="entry name" value="FN3_sf"/>
</dbReference>
<dbReference type="GO" id="GO:0000272">
    <property type="term" value="P:polysaccharide catabolic process"/>
    <property type="evidence" value="ECO:0007669"/>
    <property type="project" value="InterPro"/>
</dbReference>
<dbReference type="GO" id="GO:0016985">
    <property type="term" value="F:mannan endo-1,4-beta-mannosidase activity"/>
    <property type="evidence" value="ECO:0007669"/>
    <property type="project" value="TreeGrafter"/>
</dbReference>
<dbReference type="PANTHER" id="PTHR31451">
    <property type="match status" value="1"/>
</dbReference>
<gene>
    <name evidence="9" type="ORF">GCM10011369_36530</name>
</gene>
<dbReference type="PANTHER" id="PTHR31451:SF39">
    <property type="entry name" value="MANNAN ENDO-1,4-BETA-MANNOSIDASE 1"/>
    <property type="match status" value="1"/>
</dbReference>
<evidence type="ECO:0000256" key="7">
    <source>
        <dbReference type="ARBA" id="ARBA00023295"/>
    </source>
</evidence>
<evidence type="ECO:0000313" key="9">
    <source>
        <dbReference type="EMBL" id="GGA91108.1"/>
    </source>
</evidence>
<dbReference type="Gene3D" id="2.60.40.10">
    <property type="entry name" value="Immunoglobulins"/>
    <property type="match status" value="1"/>
</dbReference>
<evidence type="ECO:0000256" key="6">
    <source>
        <dbReference type="ARBA" id="ARBA00022801"/>
    </source>
</evidence>
<evidence type="ECO:0000256" key="5">
    <source>
        <dbReference type="ARBA" id="ARBA00022729"/>
    </source>
</evidence>
<protein>
    <recommendedName>
        <fullName evidence="3">mannan endo-1,4-beta-mannosidase</fullName>
        <ecNumber evidence="3">3.2.1.78</ecNumber>
    </recommendedName>
</protein>
<evidence type="ECO:0000256" key="2">
    <source>
        <dbReference type="ARBA" id="ARBA00004613"/>
    </source>
</evidence>
<dbReference type="SUPFAM" id="SSF49265">
    <property type="entry name" value="Fibronectin type III"/>
    <property type="match status" value="1"/>
</dbReference>
<accession>A0A8J2UB60</accession>
<keyword evidence="5" id="KW-0732">Signal</keyword>
<dbReference type="GO" id="GO:0005576">
    <property type="term" value="C:extracellular region"/>
    <property type="evidence" value="ECO:0007669"/>
    <property type="project" value="UniProtKB-SubCell"/>
</dbReference>
<dbReference type="EMBL" id="BMDX01000037">
    <property type="protein sequence ID" value="GGA91108.1"/>
    <property type="molecule type" value="Genomic_DNA"/>
</dbReference>
<evidence type="ECO:0000313" key="10">
    <source>
        <dbReference type="Proteomes" id="UP000619743"/>
    </source>
</evidence>
<evidence type="ECO:0000256" key="4">
    <source>
        <dbReference type="ARBA" id="ARBA00022525"/>
    </source>
</evidence>
<dbReference type="Pfam" id="PF26410">
    <property type="entry name" value="GH5_mannosidase"/>
    <property type="match status" value="1"/>
</dbReference>
<evidence type="ECO:0000256" key="1">
    <source>
        <dbReference type="ARBA" id="ARBA00001678"/>
    </source>
</evidence>
<organism evidence="9 10">
    <name type="scientific">Neiella marina</name>
    <dbReference type="NCBI Taxonomy" id="508461"/>
    <lineage>
        <taxon>Bacteria</taxon>
        <taxon>Pseudomonadati</taxon>
        <taxon>Pseudomonadota</taxon>
        <taxon>Gammaproteobacteria</taxon>
        <taxon>Alteromonadales</taxon>
        <taxon>Echinimonadaceae</taxon>
        <taxon>Neiella</taxon>
    </lineage>
</organism>
<keyword evidence="10" id="KW-1185">Reference proteome</keyword>
<dbReference type="InterPro" id="IPR045053">
    <property type="entry name" value="MAN-like"/>
</dbReference>
<dbReference type="InterPro" id="IPR013783">
    <property type="entry name" value="Ig-like_fold"/>
</dbReference>
<comment type="subcellular location">
    <subcellularLocation>
        <location evidence="2">Secreted</location>
    </subcellularLocation>
</comment>
<name>A0A8J2UB60_9GAMM</name>
<keyword evidence="4" id="KW-0964">Secreted</keyword>
<comment type="caution">
    <text evidence="9">The sequence shown here is derived from an EMBL/GenBank/DDBJ whole genome shotgun (WGS) entry which is preliminary data.</text>
</comment>
<dbReference type="EC" id="3.2.1.78" evidence="3"/>
<evidence type="ECO:0000256" key="3">
    <source>
        <dbReference type="ARBA" id="ARBA00012706"/>
    </source>
</evidence>
<comment type="catalytic activity">
    <reaction evidence="1">
        <text>Random hydrolysis of (1-&gt;4)-beta-D-mannosidic linkages in mannans, galactomannans and glucomannans.</text>
        <dbReference type="EC" id="3.2.1.78"/>
    </reaction>
</comment>
<keyword evidence="7" id="KW-0326">Glycosidase</keyword>
<keyword evidence="6" id="KW-0378">Hydrolase</keyword>
<dbReference type="Proteomes" id="UP000619743">
    <property type="component" value="Unassembled WGS sequence"/>
</dbReference>
<sequence>MLALSALTPAQAEFDHFITVDGTKLMDGDQEFRFLSFNVPTLNYIEDEMDFDQPNPYGLPSEFELHDLYKTVNELGGRVIRSYTIPVRNVNFPKDSVTYVEAPGVFNEAAFKKMDLALALAEQYGIRVVVPLLNNWQWMGGRPNYADFRGKTKDEFWTDRQLIEDFKKTIHYVLNRTNTITGVKYKDDKTIMAWETGNELENPPEWAIEIARYIKSLDSNHLLIDGYNAIHLEDYSNWIKQYSIDEPAIDMINTHHYEVSPTEMVANIKKTVAMVGGKKPVFLGEFGFISTTGIEKVLDYVISEPAIPGTFIWSLRRHHPRGGFYHHSEPVGYGLYRAYHWPGFTDGEIYDERNLLKMYRRKAFEIQGKPVPPISPAEPPVLLPFSDAPTFSWQGSMGAAGYNIERADSATGPWQQIQYNIEDIDTPGFDLYSDTSAEVGRQYYYRVKTINSEGLVSAPSNVVGPVTINYLTLVDKARNVAMLDESKGVTIETWNYRSYKEAFSRLHGDEGAVLRYYSPGEELLDLRIYAYEKGQQPMLEFFASDDGVSFEPIEVKTEQYASPETNYDYLVPRLYQTGRLKGTRYVKMTFKGTADVVRAELDYR</sequence>
<feature type="domain" description="Glycoside hydrolase family 5" evidence="8">
    <location>
        <begin position="98"/>
        <end position="255"/>
    </location>
</feature>
<dbReference type="InterPro" id="IPR017853">
    <property type="entry name" value="GH"/>
</dbReference>
<dbReference type="Gene3D" id="3.20.20.80">
    <property type="entry name" value="Glycosidases"/>
    <property type="match status" value="1"/>
</dbReference>
<proteinExistence type="predicted"/>
<dbReference type="AlphaFoldDB" id="A0A8J2UB60"/>
<dbReference type="InterPro" id="IPR001547">
    <property type="entry name" value="Glyco_hydro_5"/>
</dbReference>
<dbReference type="SUPFAM" id="SSF51445">
    <property type="entry name" value="(Trans)glycosidases"/>
    <property type="match status" value="1"/>
</dbReference>